<reference evidence="3 4" key="1">
    <citation type="submission" date="2023-01" db="EMBL/GenBank/DDBJ databases">
        <title>Draft genome sequence of Nocardiopsis sp. RSe5-2 isolated from halophytes.</title>
        <authorList>
            <person name="Duangmal K."/>
            <person name="Chantavorakit T."/>
        </authorList>
    </citation>
    <scope>NUCLEOTIDE SEQUENCE [LARGE SCALE GENOMIC DNA]</scope>
    <source>
        <strain evidence="3 4">RSe5-2</strain>
    </source>
</reference>
<dbReference type="CDD" id="cd00090">
    <property type="entry name" value="HTH_ARSR"/>
    <property type="match status" value="1"/>
</dbReference>
<dbReference type="SMART" id="SM00418">
    <property type="entry name" value="HTH_ARSR"/>
    <property type="match status" value="1"/>
</dbReference>
<name>A0ABT4U6N1_9ACTN</name>
<proteinExistence type="predicted"/>
<dbReference type="Gene3D" id="1.10.10.10">
    <property type="entry name" value="Winged helix-like DNA-binding domain superfamily/Winged helix DNA-binding domain"/>
    <property type="match status" value="1"/>
</dbReference>
<dbReference type="RefSeq" id="WP_270687193.1">
    <property type="nucleotide sequence ID" value="NZ_JAQFWQ010000054.1"/>
</dbReference>
<accession>A0ABT4U6N1</accession>
<evidence type="ECO:0000313" key="4">
    <source>
        <dbReference type="Proteomes" id="UP001527866"/>
    </source>
</evidence>
<sequence>MPNGPEPPAPSPVTLRAFAHPLRLRLLSLLTGTAMSAAEAARELGESQANVSYHVRRLHEAGLLTLAEEVQVRGGRALRYRHDPASGPATAHGGAEDLRMLAAALAEELQRRSLLRDPEPPRTFTDTEVWVAPEEWAALVERASELGEELHRAARAPRSPGAIPVSASLLFFALRTEGEGDDDGDGGGEGAGDGGDAADRP</sequence>
<dbReference type="InterPro" id="IPR036390">
    <property type="entry name" value="WH_DNA-bd_sf"/>
</dbReference>
<dbReference type="PRINTS" id="PR00778">
    <property type="entry name" value="HTHARSR"/>
</dbReference>
<organism evidence="3 4">
    <name type="scientific">Nocardiopsis endophytica</name>
    <dbReference type="NCBI Taxonomy" id="3018445"/>
    <lineage>
        <taxon>Bacteria</taxon>
        <taxon>Bacillati</taxon>
        <taxon>Actinomycetota</taxon>
        <taxon>Actinomycetes</taxon>
        <taxon>Streptosporangiales</taxon>
        <taxon>Nocardiopsidaceae</taxon>
        <taxon>Nocardiopsis</taxon>
    </lineage>
</organism>
<feature type="domain" description="HTH arsR-type" evidence="2">
    <location>
        <begin position="13"/>
        <end position="110"/>
    </location>
</feature>
<dbReference type="InterPro" id="IPR011991">
    <property type="entry name" value="ArsR-like_HTH"/>
</dbReference>
<dbReference type="Proteomes" id="UP001527866">
    <property type="component" value="Unassembled WGS sequence"/>
</dbReference>
<dbReference type="EMBL" id="JAQFWQ010000054">
    <property type="protein sequence ID" value="MDA2812596.1"/>
    <property type="molecule type" value="Genomic_DNA"/>
</dbReference>
<dbReference type="SUPFAM" id="SSF46785">
    <property type="entry name" value="Winged helix' DNA-binding domain"/>
    <property type="match status" value="1"/>
</dbReference>
<dbReference type="InterPro" id="IPR001845">
    <property type="entry name" value="HTH_ArsR_DNA-bd_dom"/>
</dbReference>
<evidence type="ECO:0000259" key="2">
    <source>
        <dbReference type="SMART" id="SM00418"/>
    </source>
</evidence>
<evidence type="ECO:0000256" key="1">
    <source>
        <dbReference type="SAM" id="MobiDB-lite"/>
    </source>
</evidence>
<dbReference type="InterPro" id="IPR036388">
    <property type="entry name" value="WH-like_DNA-bd_sf"/>
</dbReference>
<feature type="region of interest" description="Disordered" evidence="1">
    <location>
        <begin position="174"/>
        <end position="201"/>
    </location>
</feature>
<comment type="caution">
    <text evidence="3">The sequence shown here is derived from an EMBL/GenBank/DDBJ whole genome shotgun (WGS) entry which is preliminary data.</text>
</comment>
<protein>
    <submittedName>
        <fullName evidence="3">Helix-turn-helix domain-containing protein</fullName>
    </submittedName>
</protein>
<keyword evidence="4" id="KW-1185">Reference proteome</keyword>
<gene>
    <name evidence="3" type="ORF">O4J56_18270</name>
</gene>
<evidence type="ECO:0000313" key="3">
    <source>
        <dbReference type="EMBL" id="MDA2812596.1"/>
    </source>
</evidence>
<dbReference type="Pfam" id="PF12840">
    <property type="entry name" value="HTH_20"/>
    <property type="match status" value="1"/>
</dbReference>